<proteinExistence type="predicted"/>
<protein>
    <submittedName>
        <fullName evidence="2">Uncharacterized protein</fullName>
    </submittedName>
</protein>
<accession>X1KSA4</accession>
<evidence type="ECO:0000313" key="2">
    <source>
        <dbReference type="EMBL" id="GAH84898.1"/>
    </source>
</evidence>
<name>X1KSA4_9ZZZZ</name>
<reference evidence="2" key="1">
    <citation type="journal article" date="2014" name="Front. Microbiol.">
        <title>High frequency of phylogenetically diverse reductive dehalogenase-homologous genes in deep subseafloor sedimentary metagenomes.</title>
        <authorList>
            <person name="Kawai M."/>
            <person name="Futagami T."/>
            <person name="Toyoda A."/>
            <person name="Takaki Y."/>
            <person name="Nishi S."/>
            <person name="Hori S."/>
            <person name="Arai W."/>
            <person name="Tsubouchi T."/>
            <person name="Morono Y."/>
            <person name="Uchiyama I."/>
            <person name="Ito T."/>
            <person name="Fujiyama A."/>
            <person name="Inagaki F."/>
            <person name="Takami H."/>
        </authorList>
    </citation>
    <scope>NUCLEOTIDE SEQUENCE</scope>
    <source>
        <strain evidence="2">Expedition CK06-06</strain>
    </source>
</reference>
<feature type="region of interest" description="Disordered" evidence="1">
    <location>
        <begin position="1"/>
        <end position="24"/>
    </location>
</feature>
<feature type="non-terminal residue" evidence="2">
    <location>
        <position position="1"/>
    </location>
</feature>
<comment type="caution">
    <text evidence="2">The sequence shown here is derived from an EMBL/GenBank/DDBJ whole genome shotgun (WGS) entry which is preliminary data.</text>
</comment>
<sequence length="72" mass="8515">NNDGNYTKKNCRWGSREQQANNRRNNKLITHNGETLTLAQWNRRLNGGMTLVQSRLRYGWSEERAVTEPVRR</sequence>
<dbReference type="EMBL" id="BARU01035827">
    <property type="protein sequence ID" value="GAH84898.1"/>
    <property type="molecule type" value="Genomic_DNA"/>
</dbReference>
<gene>
    <name evidence="2" type="ORF">S03H2_56026</name>
</gene>
<dbReference type="AlphaFoldDB" id="X1KSA4"/>
<evidence type="ECO:0000256" key="1">
    <source>
        <dbReference type="SAM" id="MobiDB-lite"/>
    </source>
</evidence>
<organism evidence="2">
    <name type="scientific">marine sediment metagenome</name>
    <dbReference type="NCBI Taxonomy" id="412755"/>
    <lineage>
        <taxon>unclassified sequences</taxon>
        <taxon>metagenomes</taxon>
        <taxon>ecological metagenomes</taxon>
    </lineage>
</organism>